<accession>A0ABV0JNP1</accession>
<proteinExistence type="predicted"/>
<reference evidence="2 3" key="1">
    <citation type="submission" date="2022-04" db="EMBL/GenBank/DDBJ databases">
        <title>Positive selection, recombination, and allopatry shape intraspecific diversity of widespread and dominant cyanobacteria.</title>
        <authorList>
            <person name="Wei J."/>
            <person name="Shu W."/>
            <person name="Hu C."/>
        </authorList>
    </citation>
    <scope>NUCLEOTIDE SEQUENCE [LARGE SCALE GENOMIC DNA]</scope>
    <source>
        <strain evidence="2 3">GB2-A5</strain>
    </source>
</reference>
<evidence type="ECO:0000256" key="1">
    <source>
        <dbReference type="SAM" id="SignalP"/>
    </source>
</evidence>
<feature type="chain" id="PRO_5045767143" evidence="1">
    <location>
        <begin position="26"/>
        <end position="196"/>
    </location>
</feature>
<organism evidence="2 3">
    <name type="scientific">Funiculus sociatus GB2-A5</name>
    <dbReference type="NCBI Taxonomy" id="2933946"/>
    <lineage>
        <taxon>Bacteria</taxon>
        <taxon>Bacillati</taxon>
        <taxon>Cyanobacteriota</taxon>
        <taxon>Cyanophyceae</taxon>
        <taxon>Coleofasciculales</taxon>
        <taxon>Coleofasciculaceae</taxon>
        <taxon>Funiculus</taxon>
    </lineage>
</organism>
<keyword evidence="3" id="KW-1185">Reference proteome</keyword>
<dbReference type="EMBL" id="JAMPKK010000020">
    <property type="protein sequence ID" value="MEP0865018.1"/>
    <property type="molecule type" value="Genomic_DNA"/>
</dbReference>
<dbReference type="RefSeq" id="WP_190426682.1">
    <property type="nucleotide sequence ID" value="NZ_JAMPKK010000020.1"/>
</dbReference>
<protein>
    <submittedName>
        <fullName evidence="2">Uncharacterized protein</fullName>
    </submittedName>
</protein>
<evidence type="ECO:0000313" key="2">
    <source>
        <dbReference type="EMBL" id="MEP0865018.1"/>
    </source>
</evidence>
<feature type="signal peptide" evidence="1">
    <location>
        <begin position="1"/>
        <end position="25"/>
    </location>
</feature>
<comment type="caution">
    <text evidence="2">The sequence shown here is derived from an EMBL/GenBank/DDBJ whole genome shotgun (WGS) entry which is preliminary data.</text>
</comment>
<keyword evidence="1" id="KW-0732">Signal</keyword>
<name>A0ABV0JNP1_9CYAN</name>
<evidence type="ECO:0000313" key="3">
    <source>
        <dbReference type="Proteomes" id="UP001442494"/>
    </source>
</evidence>
<sequence length="196" mass="22416">MKSVKLLSVLSLGILLALGASRADALPGQRTEEVTAWINSNPTLRPAVGDGLIVQKSNTPAQRFTFQATVFSPGRITSIRERGTIRSERFNFYDQINGVTPERLKESLRVIYGPDIYQDYDRSRLVYEYPTPLSVDLSRRQALPLLRAQQGQLRLGERFAYWMEIVKTKEGKAYNGQMTVFLREDLDKMETELRDR</sequence>
<dbReference type="Proteomes" id="UP001442494">
    <property type="component" value="Unassembled WGS sequence"/>
</dbReference>
<gene>
    <name evidence="2" type="ORF">NDI37_11110</name>
</gene>